<dbReference type="GO" id="GO:0016020">
    <property type="term" value="C:membrane"/>
    <property type="evidence" value="ECO:0007669"/>
    <property type="project" value="UniProtKB-SubCell"/>
</dbReference>
<dbReference type="OrthoDB" id="9762947at2"/>
<feature type="transmembrane region" description="Helical" evidence="6">
    <location>
        <begin position="461"/>
        <end position="479"/>
    </location>
</feature>
<feature type="transmembrane region" description="Helical" evidence="6">
    <location>
        <begin position="214"/>
        <end position="232"/>
    </location>
</feature>
<evidence type="ECO:0000256" key="3">
    <source>
        <dbReference type="ARBA" id="ARBA00022692"/>
    </source>
</evidence>
<accession>A0A0S4N286</accession>
<keyword evidence="3 6" id="KW-0812">Transmembrane</keyword>
<keyword evidence="4 6" id="KW-1133">Transmembrane helix</keyword>
<comment type="subcellular location">
    <subcellularLocation>
        <location evidence="1">Membrane</location>
        <topology evidence="1">Multi-pass membrane protein</topology>
    </subcellularLocation>
</comment>
<dbReference type="AlphaFoldDB" id="A0A0S4N286"/>
<dbReference type="Proteomes" id="UP000320623">
    <property type="component" value="Unassembled WGS sequence"/>
</dbReference>
<evidence type="ECO:0000256" key="2">
    <source>
        <dbReference type="ARBA" id="ARBA00022448"/>
    </source>
</evidence>
<feature type="transmembrane region" description="Helical" evidence="6">
    <location>
        <begin position="60"/>
        <end position="85"/>
    </location>
</feature>
<feature type="transmembrane region" description="Helical" evidence="6">
    <location>
        <begin position="407"/>
        <end position="426"/>
    </location>
</feature>
<proteinExistence type="predicted"/>
<feature type="transmembrane region" description="Helical" evidence="6">
    <location>
        <begin position="182"/>
        <end position="202"/>
    </location>
</feature>
<dbReference type="Gene3D" id="1.20.1740.10">
    <property type="entry name" value="Amino acid/polyamine transporter I"/>
    <property type="match status" value="1"/>
</dbReference>
<gene>
    <name evidence="7" type="ORF">JGI1_01244</name>
</gene>
<dbReference type="InterPro" id="IPR002293">
    <property type="entry name" value="AA/rel_permease1"/>
</dbReference>
<organism evidence="7 8">
    <name type="scientific">Candidatus Thermokryptus mobilis</name>
    <dbReference type="NCBI Taxonomy" id="1643428"/>
    <lineage>
        <taxon>Bacteria</taxon>
        <taxon>Pseudomonadati</taxon>
        <taxon>Candidatus Kryptoniota</taxon>
        <taxon>Candidatus Thermokryptus</taxon>
    </lineage>
</organism>
<dbReference type="EMBL" id="FAOO01000007">
    <property type="protein sequence ID" value="CUU05396.1"/>
    <property type="molecule type" value="Genomic_DNA"/>
</dbReference>
<dbReference type="Pfam" id="PF13520">
    <property type="entry name" value="AA_permease_2"/>
    <property type="match status" value="1"/>
</dbReference>
<dbReference type="PANTHER" id="PTHR43243">
    <property type="entry name" value="INNER MEMBRANE TRANSPORTER YGJI-RELATED"/>
    <property type="match status" value="1"/>
</dbReference>
<evidence type="ECO:0000313" key="8">
    <source>
        <dbReference type="Proteomes" id="UP000320623"/>
    </source>
</evidence>
<evidence type="ECO:0000256" key="6">
    <source>
        <dbReference type="SAM" id="Phobius"/>
    </source>
</evidence>
<evidence type="ECO:0000256" key="4">
    <source>
        <dbReference type="ARBA" id="ARBA00022989"/>
    </source>
</evidence>
<dbReference type="STRING" id="1643428.GCA_001442855_01217"/>
<reference evidence="8" key="1">
    <citation type="submission" date="2015-11" db="EMBL/GenBank/DDBJ databases">
        <authorList>
            <person name="Varghese N."/>
        </authorList>
    </citation>
    <scope>NUCLEOTIDE SEQUENCE [LARGE SCALE GENOMIC DNA]</scope>
</reference>
<name>A0A0S4N286_9BACT</name>
<feature type="transmembrane region" description="Helical" evidence="6">
    <location>
        <begin position="32"/>
        <end position="54"/>
    </location>
</feature>
<feature type="transmembrane region" description="Helical" evidence="6">
    <location>
        <begin position="327"/>
        <end position="350"/>
    </location>
</feature>
<keyword evidence="5 6" id="KW-0472">Membrane</keyword>
<keyword evidence="8" id="KW-1185">Reference proteome</keyword>
<evidence type="ECO:0000256" key="5">
    <source>
        <dbReference type="ARBA" id="ARBA00023136"/>
    </source>
</evidence>
<sequence length="493" mass="53234">MHLFRKKSISQILAEAEGGENRLKRALSAFDLTALGIGAIIGAGIFALTGTASAGGAHHIGAGPAIVISFIITALACGFAALCYAELASMLPISGSAYTYSYAAFGEFIAWIIGWDLILEYAVGNIAVAISWSAYFVELLRGFGITLPAWLTTDYVRALNSPEILASAPKLTLPFLNKTIPIFFNLPAFGIVALITVVLVIGIRESSTFNAVMVAIKLVILLFFIIVGAFYVKPENWHPFAPNGWKGIMTGAALVFFAYIGFDAISTAAEETKNPQKDLPIGIIASLIITTILYIAVAIVLTGMIHYSELNVPEPLAKAFSVIGLNWAAGIVSFGAVVSTTAVLLVFQLGQPRIFFSMARDGLLPQWFAKIHPKFKTPYVTTILTGVFVAIPAAFADIGEAAELTNIGTLFAFVLTSGGVLILRYTSPETKRHFKTPLVPIVPILAILSCFYLMLSLPLITWIRFLIWLLIGLAIYFVYGIKHSKLIERESKS</sequence>
<evidence type="ECO:0000313" key="7">
    <source>
        <dbReference type="EMBL" id="CUU05396.1"/>
    </source>
</evidence>
<dbReference type="RefSeq" id="WP_140944987.1">
    <property type="nucleotide sequence ID" value="NZ_FAOO01000007.1"/>
</dbReference>
<dbReference type="GO" id="GO:0015171">
    <property type="term" value="F:amino acid transmembrane transporter activity"/>
    <property type="evidence" value="ECO:0007669"/>
    <property type="project" value="TreeGrafter"/>
</dbReference>
<evidence type="ECO:0000256" key="1">
    <source>
        <dbReference type="ARBA" id="ARBA00004141"/>
    </source>
</evidence>
<feature type="transmembrane region" description="Helical" evidence="6">
    <location>
        <begin position="283"/>
        <end position="307"/>
    </location>
</feature>
<feature type="transmembrane region" description="Helical" evidence="6">
    <location>
        <begin position="377"/>
        <end position="395"/>
    </location>
</feature>
<keyword evidence="2" id="KW-0813">Transport</keyword>
<feature type="transmembrane region" description="Helical" evidence="6">
    <location>
        <begin position="438"/>
        <end position="455"/>
    </location>
</feature>
<feature type="transmembrane region" description="Helical" evidence="6">
    <location>
        <begin position="244"/>
        <end position="262"/>
    </location>
</feature>
<protein>
    <submittedName>
        <fullName evidence="7">Amino acid/polyamine/organocation transporter, APC superfamily</fullName>
    </submittedName>
</protein>
<dbReference type="PANTHER" id="PTHR43243:SF4">
    <property type="entry name" value="CATIONIC AMINO ACID TRANSPORTER 4"/>
    <property type="match status" value="1"/>
</dbReference>
<dbReference type="PIRSF" id="PIRSF006060">
    <property type="entry name" value="AA_transporter"/>
    <property type="match status" value="1"/>
</dbReference>